<dbReference type="NCBIfam" id="TIGR02531">
    <property type="entry name" value="yecD_yerC"/>
    <property type="match status" value="1"/>
</dbReference>
<organism evidence="1 2">
    <name type="scientific">Anaerococcus porci</name>
    <dbReference type="NCBI Taxonomy" id="2652269"/>
    <lineage>
        <taxon>Bacteria</taxon>
        <taxon>Bacillati</taxon>
        <taxon>Bacillota</taxon>
        <taxon>Tissierellia</taxon>
        <taxon>Tissierellales</taxon>
        <taxon>Peptoniphilaceae</taxon>
        <taxon>Anaerococcus</taxon>
    </lineage>
</organism>
<dbReference type="InterPro" id="IPR000831">
    <property type="entry name" value="Trp_repress"/>
</dbReference>
<dbReference type="Gene3D" id="1.10.1270.10">
    <property type="entry name" value="TrpR-like"/>
    <property type="match status" value="1"/>
</dbReference>
<name>A0A6N7VT16_9FIRM</name>
<evidence type="ECO:0000313" key="1">
    <source>
        <dbReference type="EMBL" id="MSS76957.1"/>
    </source>
</evidence>
<dbReference type="InterPro" id="IPR038116">
    <property type="entry name" value="TrpR-like_sf"/>
</dbReference>
<dbReference type="PANTHER" id="PTHR40080">
    <property type="entry name" value="LMO1763 PROTEIN"/>
    <property type="match status" value="1"/>
</dbReference>
<dbReference type="GO" id="GO:0003700">
    <property type="term" value="F:DNA-binding transcription factor activity"/>
    <property type="evidence" value="ECO:0007669"/>
    <property type="project" value="InterPro"/>
</dbReference>
<accession>A0A6N7VT16</accession>
<reference evidence="1 2" key="1">
    <citation type="submission" date="2019-08" db="EMBL/GenBank/DDBJ databases">
        <title>In-depth cultivation of the pig gut microbiome towards novel bacterial diversity and tailored functional studies.</title>
        <authorList>
            <person name="Wylensek D."/>
            <person name="Hitch T.C.A."/>
            <person name="Clavel T."/>
        </authorList>
    </citation>
    <scope>NUCLEOTIDE SEQUENCE [LARGE SCALE GENOMIC DNA]</scope>
    <source>
        <strain evidence="1 2">WCA-380-WT-2B</strain>
    </source>
</reference>
<dbReference type="InterPro" id="IPR013368">
    <property type="entry name" value="YecD_YerC"/>
</dbReference>
<gene>
    <name evidence="1" type="ORF">FYJ26_00645</name>
</gene>
<comment type="caution">
    <text evidence="1">The sequence shown here is derived from an EMBL/GenBank/DDBJ whole genome shotgun (WGS) entry which is preliminary data.</text>
</comment>
<sequence>MTESKLKSKELDEFFDAILMLKNRKECYMFFEDACTARELQSISQRLQVAKLLKIRKTYSEIEEQTGASTATISRVNRSLHYGTDGYDLVLENLIANNLKEEKENNR</sequence>
<dbReference type="RefSeq" id="WP_154538812.1">
    <property type="nucleotide sequence ID" value="NZ_JAXDSU010000100.1"/>
</dbReference>
<dbReference type="PIRSF" id="PIRSF012508">
    <property type="entry name" value="YerC"/>
    <property type="match status" value="1"/>
</dbReference>
<dbReference type="Proteomes" id="UP000441925">
    <property type="component" value="Unassembled WGS sequence"/>
</dbReference>
<dbReference type="EMBL" id="VULQ01000001">
    <property type="protein sequence ID" value="MSS76957.1"/>
    <property type="molecule type" value="Genomic_DNA"/>
</dbReference>
<dbReference type="PANTHER" id="PTHR40080:SF1">
    <property type="entry name" value="TRPR-LIKE PROTEIN YERC_YECD"/>
    <property type="match status" value="1"/>
</dbReference>
<dbReference type="Pfam" id="PF01371">
    <property type="entry name" value="Trp_repressor"/>
    <property type="match status" value="1"/>
</dbReference>
<dbReference type="SUPFAM" id="SSF48295">
    <property type="entry name" value="TrpR-like"/>
    <property type="match status" value="1"/>
</dbReference>
<evidence type="ECO:0000313" key="2">
    <source>
        <dbReference type="Proteomes" id="UP000441925"/>
    </source>
</evidence>
<proteinExistence type="predicted"/>
<protein>
    <submittedName>
        <fullName evidence="1">TrpR-like protein YerC/YecD</fullName>
    </submittedName>
</protein>
<dbReference type="InterPro" id="IPR010921">
    <property type="entry name" value="Trp_repressor/repl_initiator"/>
</dbReference>
<keyword evidence="2" id="KW-1185">Reference proteome</keyword>
<dbReference type="GO" id="GO:0043565">
    <property type="term" value="F:sequence-specific DNA binding"/>
    <property type="evidence" value="ECO:0007669"/>
    <property type="project" value="InterPro"/>
</dbReference>
<dbReference type="AlphaFoldDB" id="A0A6N7VT16"/>